<proteinExistence type="inferred from homology"/>
<evidence type="ECO:0000256" key="7">
    <source>
        <dbReference type="ARBA" id="ARBA00022801"/>
    </source>
</evidence>
<reference evidence="10" key="2">
    <citation type="journal article" date="2021" name="PeerJ">
        <title>Extensive microbial diversity within the chicken gut microbiome revealed by metagenomics and culture.</title>
        <authorList>
            <person name="Gilroy R."/>
            <person name="Ravi A."/>
            <person name="Getino M."/>
            <person name="Pursley I."/>
            <person name="Horton D.L."/>
            <person name="Alikhan N.F."/>
            <person name="Baker D."/>
            <person name="Gharbi K."/>
            <person name="Hall N."/>
            <person name="Watson M."/>
            <person name="Adriaenssens E.M."/>
            <person name="Foster-Nyarko E."/>
            <person name="Jarju S."/>
            <person name="Secka A."/>
            <person name="Antonio M."/>
            <person name="Oren A."/>
            <person name="Chaudhuri R.R."/>
            <person name="La Ragione R."/>
            <person name="Hildebrand F."/>
            <person name="Pallen M.J."/>
        </authorList>
    </citation>
    <scope>NUCLEOTIDE SEQUENCE</scope>
    <source>
        <strain evidence="10">CHK195-4489</strain>
    </source>
</reference>
<comment type="cofactor">
    <cofactor evidence="9">
        <name>Zn(2+)</name>
        <dbReference type="ChEBI" id="CHEBI:29105"/>
    </cofactor>
    <text evidence="9">Binds 1 zinc ion.</text>
</comment>
<evidence type="ECO:0000256" key="6">
    <source>
        <dbReference type="ARBA" id="ARBA00022759"/>
    </source>
</evidence>
<keyword evidence="5 9" id="KW-0479">Metal-binding</keyword>
<dbReference type="GO" id="GO:0004222">
    <property type="term" value="F:metalloendopeptidase activity"/>
    <property type="evidence" value="ECO:0007669"/>
    <property type="project" value="InterPro"/>
</dbReference>
<protein>
    <recommendedName>
        <fullName evidence="9">Endoribonuclease YbeY</fullName>
        <ecNumber evidence="9">3.1.-.-</ecNumber>
    </recommendedName>
</protein>
<dbReference type="PANTHER" id="PTHR46986:SF1">
    <property type="entry name" value="ENDORIBONUCLEASE YBEY, CHLOROPLASTIC"/>
    <property type="match status" value="1"/>
</dbReference>
<dbReference type="InterPro" id="IPR020549">
    <property type="entry name" value="YbeY_CS"/>
</dbReference>
<gene>
    <name evidence="9 10" type="primary">ybeY</name>
    <name evidence="10" type="ORF">IAD50_08675</name>
</gene>
<dbReference type="InterPro" id="IPR023091">
    <property type="entry name" value="MetalPrtase_cat_dom_sf_prd"/>
</dbReference>
<feature type="binding site" evidence="9">
    <location>
        <position position="147"/>
    </location>
    <ligand>
        <name>Zn(2+)</name>
        <dbReference type="ChEBI" id="CHEBI:29105"/>
        <note>catalytic</note>
    </ligand>
</feature>
<dbReference type="GO" id="GO:0008270">
    <property type="term" value="F:zinc ion binding"/>
    <property type="evidence" value="ECO:0007669"/>
    <property type="project" value="UniProtKB-UniRule"/>
</dbReference>
<comment type="subcellular location">
    <subcellularLocation>
        <location evidence="9">Cytoplasm</location>
    </subcellularLocation>
</comment>
<comment type="similarity">
    <text evidence="1 9">Belongs to the endoribonuclease YbeY family.</text>
</comment>
<comment type="caution">
    <text evidence="10">The sequence shown here is derived from an EMBL/GenBank/DDBJ whole genome shotgun (WGS) entry which is preliminary data.</text>
</comment>
<dbReference type="Gene3D" id="3.40.390.30">
    <property type="entry name" value="Metalloproteases ('zincins'), catalytic domain"/>
    <property type="match status" value="1"/>
</dbReference>
<keyword evidence="3 9" id="KW-0698">rRNA processing</keyword>
<reference evidence="10" key="1">
    <citation type="submission" date="2020-10" db="EMBL/GenBank/DDBJ databases">
        <authorList>
            <person name="Gilroy R."/>
        </authorList>
    </citation>
    <scope>NUCLEOTIDE SEQUENCE</scope>
    <source>
        <strain evidence="10">CHK195-4489</strain>
    </source>
</reference>
<keyword evidence="8 9" id="KW-0862">Zinc</keyword>
<keyword evidence="7 9" id="KW-0378">Hydrolase</keyword>
<dbReference type="SUPFAM" id="SSF55486">
    <property type="entry name" value="Metalloproteases ('zincins'), catalytic domain"/>
    <property type="match status" value="1"/>
</dbReference>
<dbReference type="HAMAP" id="MF_00009">
    <property type="entry name" value="Endoribonucl_YbeY"/>
    <property type="match status" value="1"/>
</dbReference>
<evidence type="ECO:0000313" key="10">
    <source>
        <dbReference type="EMBL" id="HIU30352.1"/>
    </source>
</evidence>
<feature type="binding site" evidence="9">
    <location>
        <position position="153"/>
    </location>
    <ligand>
        <name>Zn(2+)</name>
        <dbReference type="ChEBI" id="CHEBI:29105"/>
        <note>catalytic</note>
    </ligand>
</feature>
<feature type="binding site" evidence="9">
    <location>
        <position position="143"/>
    </location>
    <ligand>
        <name>Zn(2+)</name>
        <dbReference type="ChEBI" id="CHEBI:29105"/>
        <note>catalytic</note>
    </ligand>
</feature>
<dbReference type="InterPro" id="IPR002036">
    <property type="entry name" value="YbeY"/>
</dbReference>
<dbReference type="EC" id="3.1.-.-" evidence="9"/>
<dbReference type="NCBIfam" id="TIGR00043">
    <property type="entry name" value="rRNA maturation RNase YbeY"/>
    <property type="match status" value="1"/>
</dbReference>
<evidence type="ECO:0000256" key="5">
    <source>
        <dbReference type="ARBA" id="ARBA00022723"/>
    </source>
</evidence>
<organism evidence="10 11">
    <name type="scientific">Candidatus Egerieisoma faecipullorum</name>
    <dbReference type="NCBI Taxonomy" id="2840963"/>
    <lineage>
        <taxon>Bacteria</taxon>
        <taxon>Bacillati</taxon>
        <taxon>Bacillota</taxon>
        <taxon>Clostridia</taxon>
        <taxon>Eubacteriales</taxon>
        <taxon>Clostridiaceae</taxon>
        <taxon>Clostridiaceae incertae sedis</taxon>
        <taxon>Candidatus Egerieisoma</taxon>
    </lineage>
</organism>
<evidence type="ECO:0000256" key="3">
    <source>
        <dbReference type="ARBA" id="ARBA00022552"/>
    </source>
</evidence>
<keyword evidence="2 9" id="KW-0690">Ribosome biogenesis</keyword>
<dbReference type="PROSITE" id="PS01306">
    <property type="entry name" value="UPF0054"/>
    <property type="match status" value="1"/>
</dbReference>
<evidence type="ECO:0000256" key="2">
    <source>
        <dbReference type="ARBA" id="ARBA00022517"/>
    </source>
</evidence>
<dbReference type="GO" id="GO:0005737">
    <property type="term" value="C:cytoplasm"/>
    <property type="evidence" value="ECO:0007669"/>
    <property type="project" value="UniProtKB-SubCell"/>
</dbReference>
<evidence type="ECO:0000256" key="8">
    <source>
        <dbReference type="ARBA" id="ARBA00022833"/>
    </source>
</evidence>
<evidence type="ECO:0000313" key="11">
    <source>
        <dbReference type="Proteomes" id="UP000824089"/>
    </source>
</evidence>
<comment type="function">
    <text evidence="9">Single strand-specific metallo-endoribonuclease involved in late-stage 70S ribosome quality control and in maturation of the 3' terminus of the 16S rRNA.</text>
</comment>
<evidence type="ECO:0000256" key="4">
    <source>
        <dbReference type="ARBA" id="ARBA00022722"/>
    </source>
</evidence>
<evidence type="ECO:0000256" key="9">
    <source>
        <dbReference type="HAMAP-Rule" id="MF_00009"/>
    </source>
</evidence>
<accession>A0A9D1LBI9</accession>
<keyword evidence="6 9" id="KW-0255">Endonuclease</keyword>
<dbReference type="Pfam" id="PF02130">
    <property type="entry name" value="YbeY"/>
    <property type="match status" value="1"/>
</dbReference>
<dbReference type="AlphaFoldDB" id="A0A9D1LBI9"/>
<dbReference type="EMBL" id="DVMM01000192">
    <property type="protein sequence ID" value="HIU30352.1"/>
    <property type="molecule type" value="Genomic_DNA"/>
</dbReference>
<evidence type="ECO:0000256" key="1">
    <source>
        <dbReference type="ARBA" id="ARBA00010875"/>
    </source>
</evidence>
<dbReference type="Proteomes" id="UP000824089">
    <property type="component" value="Unassembled WGS sequence"/>
</dbReference>
<dbReference type="GO" id="GO:0004521">
    <property type="term" value="F:RNA endonuclease activity"/>
    <property type="evidence" value="ECO:0007669"/>
    <property type="project" value="UniProtKB-UniRule"/>
</dbReference>
<keyword evidence="9" id="KW-0963">Cytoplasm</keyword>
<keyword evidence="4 9" id="KW-0540">Nuclease</keyword>
<name>A0A9D1LBI9_9CLOT</name>
<dbReference type="PANTHER" id="PTHR46986">
    <property type="entry name" value="ENDORIBONUCLEASE YBEY, CHLOROPLASTIC"/>
    <property type="match status" value="1"/>
</dbReference>
<dbReference type="GO" id="GO:0006364">
    <property type="term" value="P:rRNA processing"/>
    <property type="evidence" value="ECO:0007669"/>
    <property type="project" value="UniProtKB-UniRule"/>
</dbReference>
<sequence length="182" mass="20320">MRYKSTVRFEKSGLADRAEQKKYREIARCVVEGVCAAPCAAEIRSACADAGIRGAEVNILFTDDASIREINREYREIDRVTDVLSFPFNDFTYGRGTLPPCAAEEATALLLLGDIVVSVPAVKRQAKEYGHSEERECAFLICHGMLHLLGYDHTTEEEEQQMFGFADEILTALRYTRDAGSV</sequence>